<keyword evidence="1" id="KW-0472">Membrane</keyword>
<evidence type="ECO:0000313" key="2">
    <source>
        <dbReference type="EMBL" id="MFC0559934.1"/>
    </source>
</evidence>
<proteinExistence type="predicted"/>
<organism evidence="2 3">
    <name type="scientific">Halalkalibacter alkalisediminis</name>
    <dbReference type="NCBI Taxonomy" id="935616"/>
    <lineage>
        <taxon>Bacteria</taxon>
        <taxon>Bacillati</taxon>
        <taxon>Bacillota</taxon>
        <taxon>Bacilli</taxon>
        <taxon>Bacillales</taxon>
        <taxon>Bacillaceae</taxon>
        <taxon>Halalkalibacter</taxon>
    </lineage>
</organism>
<keyword evidence="1" id="KW-1133">Transmembrane helix</keyword>
<keyword evidence="3" id="KW-1185">Reference proteome</keyword>
<keyword evidence="1" id="KW-0812">Transmembrane</keyword>
<evidence type="ECO:0000256" key="1">
    <source>
        <dbReference type="SAM" id="Phobius"/>
    </source>
</evidence>
<dbReference type="Proteomes" id="UP001589833">
    <property type="component" value="Unassembled WGS sequence"/>
</dbReference>
<name>A0ABV6NGN4_9BACI</name>
<accession>A0ABV6NGN4</accession>
<dbReference type="RefSeq" id="WP_273840732.1">
    <property type="nucleotide sequence ID" value="NZ_JAQQWT010000002.1"/>
</dbReference>
<protein>
    <submittedName>
        <fullName evidence="2">Uncharacterized protein</fullName>
    </submittedName>
</protein>
<comment type="caution">
    <text evidence="2">The sequence shown here is derived from an EMBL/GenBank/DDBJ whole genome shotgun (WGS) entry which is preliminary data.</text>
</comment>
<dbReference type="EMBL" id="JBHLTR010000017">
    <property type="protein sequence ID" value="MFC0559934.1"/>
    <property type="molecule type" value="Genomic_DNA"/>
</dbReference>
<reference evidence="2 3" key="1">
    <citation type="submission" date="2024-09" db="EMBL/GenBank/DDBJ databases">
        <authorList>
            <person name="Sun Q."/>
            <person name="Mori K."/>
        </authorList>
    </citation>
    <scope>NUCLEOTIDE SEQUENCE [LARGE SCALE GENOMIC DNA]</scope>
    <source>
        <strain evidence="2 3">NCAIM B.02301</strain>
    </source>
</reference>
<sequence>MGKLLTLLTTMVLAFVIVPGQILAAGGGGAEDAAHAEPSGLLLATLTIMSILTMVVMIFFSFRDNG</sequence>
<feature type="transmembrane region" description="Helical" evidence="1">
    <location>
        <begin position="40"/>
        <end position="62"/>
    </location>
</feature>
<gene>
    <name evidence="2" type="ORF">ACFFH4_12815</name>
</gene>
<evidence type="ECO:0000313" key="3">
    <source>
        <dbReference type="Proteomes" id="UP001589833"/>
    </source>
</evidence>